<name>A0ABR4JL26_9EURO</name>
<reference evidence="1 2" key="1">
    <citation type="submission" date="2024-07" db="EMBL/GenBank/DDBJ databases">
        <title>Section-level genome sequencing and comparative genomics of Aspergillus sections Usti and Cavernicolus.</title>
        <authorList>
            <consortium name="Lawrence Berkeley National Laboratory"/>
            <person name="Nybo J.L."/>
            <person name="Vesth T.C."/>
            <person name="Theobald S."/>
            <person name="Frisvad J.C."/>
            <person name="Larsen T.O."/>
            <person name="Kjaerboelling I."/>
            <person name="Rothschild-Mancinelli K."/>
            <person name="Lyhne E.K."/>
            <person name="Kogle M.E."/>
            <person name="Barry K."/>
            <person name="Clum A."/>
            <person name="Na H."/>
            <person name="Ledsgaard L."/>
            <person name="Lin J."/>
            <person name="Lipzen A."/>
            <person name="Kuo A."/>
            <person name="Riley R."/>
            <person name="Mondo S."/>
            <person name="LaButti K."/>
            <person name="Haridas S."/>
            <person name="Pangalinan J."/>
            <person name="Salamov A.A."/>
            <person name="Simmons B.A."/>
            <person name="Magnuson J.K."/>
            <person name="Chen J."/>
            <person name="Drula E."/>
            <person name="Henrissat B."/>
            <person name="Wiebenga A."/>
            <person name="Lubbers R.J."/>
            <person name="Gomes A.C."/>
            <person name="Macurrencykelacurrency M.R."/>
            <person name="Stajich J."/>
            <person name="Grigoriev I.V."/>
            <person name="Mortensen U.H."/>
            <person name="De vries R.P."/>
            <person name="Baker S.E."/>
            <person name="Andersen M.R."/>
        </authorList>
    </citation>
    <scope>NUCLEOTIDE SEQUENCE [LARGE SCALE GENOMIC DNA]</scope>
    <source>
        <strain evidence="1 2">CBS 756.74</strain>
    </source>
</reference>
<protein>
    <submittedName>
        <fullName evidence="1">Uncharacterized protein</fullName>
    </submittedName>
</protein>
<keyword evidence="2" id="KW-1185">Reference proteome</keyword>
<proteinExistence type="predicted"/>
<gene>
    <name evidence="1" type="ORF">BJX68DRAFT_246411</name>
</gene>
<dbReference type="RefSeq" id="XP_070894209.1">
    <property type="nucleotide sequence ID" value="XM_071041641.1"/>
</dbReference>
<dbReference type="Proteomes" id="UP001610444">
    <property type="component" value="Unassembled WGS sequence"/>
</dbReference>
<sequence length="89" mass="9731">MRCVAACLGPAMMSPPQQISSSNLAPTFQRAAFSDLNQELCSMDLLILQFTFARPANRFSCSVLDDVVQPCMWVDAIPLHRSGPGPTIF</sequence>
<evidence type="ECO:0000313" key="1">
    <source>
        <dbReference type="EMBL" id="KAL2840738.1"/>
    </source>
</evidence>
<accession>A0ABR4JL26</accession>
<organism evidence="1 2">
    <name type="scientific">Aspergillus pseudodeflectus</name>
    <dbReference type="NCBI Taxonomy" id="176178"/>
    <lineage>
        <taxon>Eukaryota</taxon>
        <taxon>Fungi</taxon>
        <taxon>Dikarya</taxon>
        <taxon>Ascomycota</taxon>
        <taxon>Pezizomycotina</taxon>
        <taxon>Eurotiomycetes</taxon>
        <taxon>Eurotiomycetidae</taxon>
        <taxon>Eurotiales</taxon>
        <taxon>Aspergillaceae</taxon>
        <taxon>Aspergillus</taxon>
        <taxon>Aspergillus subgen. Nidulantes</taxon>
    </lineage>
</organism>
<comment type="caution">
    <text evidence="1">The sequence shown here is derived from an EMBL/GenBank/DDBJ whole genome shotgun (WGS) entry which is preliminary data.</text>
</comment>
<dbReference type="EMBL" id="JBFXLR010000063">
    <property type="protein sequence ID" value="KAL2840738.1"/>
    <property type="molecule type" value="Genomic_DNA"/>
</dbReference>
<dbReference type="GeneID" id="98156805"/>
<evidence type="ECO:0000313" key="2">
    <source>
        <dbReference type="Proteomes" id="UP001610444"/>
    </source>
</evidence>